<keyword evidence="1" id="KW-1133">Transmembrane helix</keyword>
<accession>A0ABU9CDY3</accession>
<evidence type="ECO:0000256" key="1">
    <source>
        <dbReference type="SAM" id="Phobius"/>
    </source>
</evidence>
<dbReference type="Proteomes" id="UP001365405">
    <property type="component" value="Unassembled WGS sequence"/>
</dbReference>
<keyword evidence="3" id="KW-1185">Reference proteome</keyword>
<sequence>MPQTFTVGSRSLFVNAVAWLALLMALLLTGSASSAGWVAAPAALHDLPQWLLAWLPAALPWAQGLALALAVATVAAAIGLLRRREWARRAFIALLAVAVVLNLAGLGLQQAAVQWWVQAALAHAALPQALAPLLDGLVVATRSMSALVSLAGCALLAAVAWRLSQPMIRQEFAAAA</sequence>
<evidence type="ECO:0008006" key="4">
    <source>
        <dbReference type="Google" id="ProtNLM"/>
    </source>
</evidence>
<comment type="caution">
    <text evidence="2">The sequence shown here is derived from an EMBL/GenBank/DDBJ whole genome shotgun (WGS) entry which is preliminary data.</text>
</comment>
<feature type="transmembrane region" description="Helical" evidence="1">
    <location>
        <begin position="12"/>
        <end position="40"/>
    </location>
</feature>
<keyword evidence="1" id="KW-0472">Membrane</keyword>
<keyword evidence="1" id="KW-0812">Transmembrane</keyword>
<protein>
    <recommendedName>
        <fullName evidence="4">DUF1772 domain-containing protein</fullName>
    </recommendedName>
</protein>
<reference evidence="2 3" key="1">
    <citation type="submission" date="2024-04" db="EMBL/GenBank/DDBJ databases">
        <title>Novel species of the genus Ideonella isolated from streams.</title>
        <authorList>
            <person name="Lu H."/>
        </authorList>
    </citation>
    <scope>NUCLEOTIDE SEQUENCE [LARGE SCALE GENOMIC DNA]</scope>
    <source>
        <strain evidence="2 3">DXS22W</strain>
    </source>
</reference>
<feature type="transmembrane region" description="Helical" evidence="1">
    <location>
        <begin position="137"/>
        <end position="161"/>
    </location>
</feature>
<proteinExistence type="predicted"/>
<gene>
    <name evidence="2" type="ORF">AACH10_00425</name>
</gene>
<feature type="transmembrane region" description="Helical" evidence="1">
    <location>
        <begin position="93"/>
        <end position="117"/>
    </location>
</feature>
<dbReference type="EMBL" id="JBBUTH010000001">
    <property type="protein sequence ID" value="MEK8048697.1"/>
    <property type="molecule type" value="Genomic_DNA"/>
</dbReference>
<evidence type="ECO:0000313" key="3">
    <source>
        <dbReference type="Proteomes" id="UP001365405"/>
    </source>
</evidence>
<name>A0ABU9CDY3_9BURK</name>
<dbReference type="RefSeq" id="WP_341408374.1">
    <property type="nucleotide sequence ID" value="NZ_JBBUTH010000001.1"/>
</dbReference>
<evidence type="ECO:0000313" key="2">
    <source>
        <dbReference type="EMBL" id="MEK8048697.1"/>
    </source>
</evidence>
<feature type="transmembrane region" description="Helical" evidence="1">
    <location>
        <begin position="60"/>
        <end position="81"/>
    </location>
</feature>
<organism evidence="2 3">
    <name type="scientific">Pseudaquabacterium inlustre</name>
    <dbReference type="NCBI Taxonomy" id="2984192"/>
    <lineage>
        <taxon>Bacteria</taxon>
        <taxon>Pseudomonadati</taxon>
        <taxon>Pseudomonadota</taxon>
        <taxon>Betaproteobacteria</taxon>
        <taxon>Burkholderiales</taxon>
        <taxon>Sphaerotilaceae</taxon>
        <taxon>Pseudaquabacterium</taxon>
    </lineage>
</organism>